<dbReference type="GeneID" id="85313828"/>
<sequence>METIYRPIACFMLQLSQSDFPHIGSLSRTSQKGDSKCAATIHARPMTWKAHETLNVGRVDVFCSPTTTFSSTMDYFAHVASNDWRHLCEQLNSVDNEKDAREKYLSWSVLDVLIPRFVPRYDKGPFKLICDDVGPANMIVNSAEDLKIVATPNTWSESDERLTKYNRYLDIYLQILEEEENAYGDDVPTEDRPSALMRQCKTDGRMWLHHIVWEGFNGPTHVPFEQLRVAVPDFDKLLAAVPKEKVDAFVETKMQDLAKYRTKLAEKKAGREDGMTDMLQ</sequence>
<dbReference type="EMBL" id="MU839017">
    <property type="protein sequence ID" value="KAK1765052.1"/>
    <property type="molecule type" value="Genomic_DNA"/>
</dbReference>
<comment type="caution">
    <text evidence="1">The sequence shown here is derived from an EMBL/GenBank/DDBJ whole genome shotgun (WGS) entry which is preliminary data.</text>
</comment>
<organism evidence="1 2">
    <name type="scientific">Phialemonium atrogriseum</name>
    <dbReference type="NCBI Taxonomy" id="1093897"/>
    <lineage>
        <taxon>Eukaryota</taxon>
        <taxon>Fungi</taxon>
        <taxon>Dikarya</taxon>
        <taxon>Ascomycota</taxon>
        <taxon>Pezizomycotina</taxon>
        <taxon>Sordariomycetes</taxon>
        <taxon>Sordariomycetidae</taxon>
        <taxon>Cephalothecales</taxon>
        <taxon>Cephalothecaceae</taxon>
        <taxon>Phialemonium</taxon>
    </lineage>
</organism>
<dbReference type="RefSeq" id="XP_060281265.1">
    <property type="nucleotide sequence ID" value="XM_060430641.1"/>
</dbReference>
<evidence type="ECO:0008006" key="3">
    <source>
        <dbReference type="Google" id="ProtNLM"/>
    </source>
</evidence>
<evidence type="ECO:0000313" key="1">
    <source>
        <dbReference type="EMBL" id="KAK1765052.1"/>
    </source>
</evidence>
<proteinExistence type="predicted"/>
<keyword evidence="2" id="KW-1185">Reference proteome</keyword>
<accession>A0AAJ0BXT5</accession>
<gene>
    <name evidence="1" type="ORF">QBC33DRAFT_572028</name>
</gene>
<reference evidence="1" key="1">
    <citation type="submission" date="2023-06" db="EMBL/GenBank/DDBJ databases">
        <title>Genome-scale phylogeny and comparative genomics of the fungal order Sordariales.</title>
        <authorList>
            <consortium name="Lawrence Berkeley National Laboratory"/>
            <person name="Hensen N."/>
            <person name="Bonometti L."/>
            <person name="Westerberg I."/>
            <person name="Brannstrom I.O."/>
            <person name="Guillou S."/>
            <person name="Cros-Aarteil S."/>
            <person name="Calhoun S."/>
            <person name="Haridas S."/>
            <person name="Kuo A."/>
            <person name="Mondo S."/>
            <person name="Pangilinan J."/>
            <person name="Riley R."/>
            <person name="Labutti K."/>
            <person name="Andreopoulos B."/>
            <person name="Lipzen A."/>
            <person name="Chen C."/>
            <person name="Yanf M."/>
            <person name="Daum C."/>
            <person name="Ng V."/>
            <person name="Clum A."/>
            <person name="Steindorff A."/>
            <person name="Ohm R."/>
            <person name="Martin F."/>
            <person name="Silar P."/>
            <person name="Natvig D."/>
            <person name="Lalanne C."/>
            <person name="Gautier V."/>
            <person name="Ament-Velasquez S.L."/>
            <person name="Kruys A."/>
            <person name="Hutchinson M.I."/>
            <person name="Powell A.J."/>
            <person name="Barry K."/>
            <person name="Miller A.N."/>
            <person name="Grigoriev I.V."/>
            <person name="Debuchy R."/>
            <person name="Gladieux P."/>
            <person name="Thoren M.H."/>
            <person name="Johannesson H."/>
        </authorList>
    </citation>
    <scope>NUCLEOTIDE SEQUENCE</scope>
    <source>
        <strain evidence="1">8032-3</strain>
    </source>
</reference>
<evidence type="ECO:0000313" key="2">
    <source>
        <dbReference type="Proteomes" id="UP001244011"/>
    </source>
</evidence>
<protein>
    <recommendedName>
        <fullName evidence="3">Aminoglycoside phosphotransferase domain-containing protein</fullName>
    </recommendedName>
</protein>
<dbReference type="Proteomes" id="UP001244011">
    <property type="component" value="Unassembled WGS sequence"/>
</dbReference>
<name>A0AAJ0BXT5_9PEZI</name>
<dbReference type="AlphaFoldDB" id="A0AAJ0BXT5"/>